<sequence length="67" mass="7930">MRQLKHYFEVSNIYVLAKLKTLLFPWLQKQWHRHAERDQTGQVVGYKAPRADMQSPDLYIPTMGLVS</sequence>
<evidence type="ECO:0000313" key="2">
    <source>
        <dbReference type="Proteomes" id="UP001150581"/>
    </source>
</evidence>
<comment type="caution">
    <text evidence="1">The sequence shown here is derived from an EMBL/GenBank/DDBJ whole genome shotgun (WGS) entry which is preliminary data.</text>
</comment>
<accession>A0ACC1I7U5</accession>
<dbReference type="Proteomes" id="UP001150581">
    <property type="component" value="Unassembled WGS sequence"/>
</dbReference>
<protein>
    <submittedName>
        <fullName evidence="1">Transport protein yif1</fullName>
    </submittedName>
</protein>
<name>A0ACC1I7U5_9FUNG</name>
<reference evidence="1" key="1">
    <citation type="submission" date="2022-07" db="EMBL/GenBank/DDBJ databases">
        <title>Phylogenomic reconstructions and comparative analyses of Kickxellomycotina fungi.</title>
        <authorList>
            <person name="Reynolds N.K."/>
            <person name="Stajich J.E."/>
            <person name="Barry K."/>
            <person name="Grigoriev I.V."/>
            <person name="Crous P."/>
            <person name="Smith M.E."/>
        </authorList>
    </citation>
    <scope>NUCLEOTIDE SEQUENCE</scope>
    <source>
        <strain evidence="1">Benny 63K</strain>
    </source>
</reference>
<proteinExistence type="predicted"/>
<gene>
    <name evidence="1" type="primary">hrf1</name>
    <name evidence="1" type="ORF">LPJ66_007809</name>
</gene>
<organism evidence="1 2">
    <name type="scientific">Kickxella alabastrina</name>
    <dbReference type="NCBI Taxonomy" id="61397"/>
    <lineage>
        <taxon>Eukaryota</taxon>
        <taxon>Fungi</taxon>
        <taxon>Fungi incertae sedis</taxon>
        <taxon>Zoopagomycota</taxon>
        <taxon>Kickxellomycotina</taxon>
        <taxon>Kickxellomycetes</taxon>
        <taxon>Kickxellales</taxon>
        <taxon>Kickxellaceae</taxon>
        <taxon>Kickxella</taxon>
    </lineage>
</organism>
<keyword evidence="2" id="KW-1185">Reference proteome</keyword>
<feature type="non-terminal residue" evidence="1">
    <location>
        <position position="67"/>
    </location>
</feature>
<evidence type="ECO:0000313" key="1">
    <source>
        <dbReference type="EMBL" id="KAJ1889849.1"/>
    </source>
</evidence>
<dbReference type="EMBL" id="JANBPG010001460">
    <property type="protein sequence ID" value="KAJ1889849.1"/>
    <property type="molecule type" value="Genomic_DNA"/>
</dbReference>